<gene>
    <name evidence="2" type="ORF">GGU10DRAFT_308462</name>
</gene>
<comment type="caution">
    <text evidence="2">The sequence shown here is derived from an EMBL/GenBank/DDBJ whole genome shotgun (WGS) entry which is preliminary data.</text>
</comment>
<keyword evidence="3" id="KW-1185">Reference proteome</keyword>
<protein>
    <submittedName>
        <fullName evidence="2">Uncharacterized protein</fullName>
    </submittedName>
</protein>
<dbReference type="EMBL" id="MU793286">
    <property type="protein sequence ID" value="KAJ3787735.1"/>
    <property type="molecule type" value="Genomic_DNA"/>
</dbReference>
<accession>A0AA38L6K9</accession>
<organism evidence="2 3">
    <name type="scientific">Lentinula aff. detonsa</name>
    <dbReference type="NCBI Taxonomy" id="2804958"/>
    <lineage>
        <taxon>Eukaryota</taxon>
        <taxon>Fungi</taxon>
        <taxon>Dikarya</taxon>
        <taxon>Basidiomycota</taxon>
        <taxon>Agaricomycotina</taxon>
        <taxon>Agaricomycetes</taxon>
        <taxon>Agaricomycetidae</taxon>
        <taxon>Agaricales</taxon>
        <taxon>Marasmiineae</taxon>
        <taxon>Omphalotaceae</taxon>
        <taxon>Lentinula</taxon>
    </lineage>
</organism>
<proteinExistence type="predicted"/>
<evidence type="ECO:0000256" key="1">
    <source>
        <dbReference type="SAM" id="MobiDB-lite"/>
    </source>
</evidence>
<evidence type="ECO:0000313" key="3">
    <source>
        <dbReference type="Proteomes" id="UP001163798"/>
    </source>
</evidence>
<dbReference type="Proteomes" id="UP001163798">
    <property type="component" value="Unassembled WGS sequence"/>
</dbReference>
<name>A0AA38L6K9_9AGAR</name>
<feature type="compositionally biased region" description="Polar residues" evidence="1">
    <location>
        <begin position="132"/>
        <end position="141"/>
    </location>
</feature>
<feature type="region of interest" description="Disordered" evidence="1">
    <location>
        <begin position="131"/>
        <end position="150"/>
    </location>
</feature>
<dbReference type="AlphaFoldDB" id="A0AA38L6K9"/>
<evidence type="ECO:0000313" key="2">
    <source>
        <dbReference type="EMBL" id="KAJ3787735.1"/>
    </source>
</evidence>
<sequence>MKRRFSGSSENTRKQQKRILIGQCDSALLKDIAGHSLQNYDISTLTSLFDFSNQETAASIQIRFDEIARHILHHLSLVIRSSSGILGTFEVLELEFYLWKSVVHEDPFTHGSAEQAKSGNWQVATYFHRAPQKSNKPENSPTVVTGGYRGGTRKGLDITIGPSATIPSPYFSALPTGDANSSTRGGILLRTLRETSTGRVISGPSLVVDEILKLSCPNSISDLVDKQWKGNISAFRGNEQSSPGEHTLHFMLKHEVEIQAVYLYKSPRIGLGLSHPSVSPSFADPRVVFLSKPYRYFIHPELLTSNGRPQTFIGILNSLQAMCSSDSLHGLDERETKEITGNICNKCGLKAHTVTKYLEYYLGKLDDRSDLESFIGASSKDSPSAYLRLMGILSTKSRGDKS</sequence>
<reference evidence="2" key="1">
    <citation type="submission" date="2022-08" db="EMBL/GenBank/DDBJ databases">
        <authorList>
            <consortium name="DOE Joint Genome Institute"/>
            <person name="Min B."/>
            <person name="Riley R."/>
            <person name="Sierra-Patev S."/>
            <person name="Naranjo-Ortiz M."/>
            <person name="Looney B."/>
            <person name="Konkel Z."/>
            <person name="Slot J.C."/>
            <person name="Sakamoto Y."/>
            <person name="Steenwyk J.L."/>
            <person name="Rokas A."/>
            <person name="Carro J."/>
            <person name="Camarero S."/>
            <person name="Ferreira P."/>
            <person name="Molpeceres G."/>
            <person name="Ruiz-Duenas F.J."/>
            <person name="Serrano A."/>
            <person name="Henrissat B."/>
            <person name="Drula E."/>
            <person name="Hughes K.W."/>
            <person name="Mata J.L."/>
            <person name="Ishikawa N.K."/>
            <person name="Vargas-Isla R."/>
            <person name="Ushijima S."/>
            <person name="Smith C.A."/>
            <person name="Ahrendt S."/>
            <person name="Andreopoulos W."/>
            <person name="He G."/>
            <person name="Labutti K."/>
            <person name="Lipzen A."/>
            <person name="Ng V."/>
            <person name="Sandor L."/>
            <person name="Barry K."/>
            <person name="Martinez A.T."/>
            <person name="Xiao Y."/>
            <person name="Gibbons J.G."/>
            <person name="Terashima K."/>
            <person name="Hibbett D.S."/>
            <person name="Grigoriev I.V."/>
        </authorList>
    </citation>
    <scope>NUCLEOTIDE SEQUENCE</scope>
    <source>
        <strain evidence="2">TFB10291</strain>
    </source>
</reference>